<gene>
    <name evidence="1" type="ORF">EXY25_08040</name>
</gene>
<evidence type="ECO:0000313" key="1">
    <source>
        <dbReference type="EMBL" id="TAA47183.1"/>
    </source>
</evidence>
<dbReference type="EMBL" id="SHLY01000002">
    <property type="protein sequence ID" value="TAA47183.1"/>
    <property type="molecule type" value="Genomic_DNA"/>
</dbReference>
<reference evidence="2" key="1">
    <citation type="submission" date="2019-02" db="EMBL/GenBank/DDBJ databases">
        <title>Draft genome sequence of Muricauda sp. 176CP4-71.</title>
        <authorList>
            <person name="Park J.-S."/>
        </authorList>
    </citation>
    <scope>NUCLEOTIDE SEQUENCE [LARGE SCALE GENOMIC DNA]</scope>
    <source>
        <strain evidence="2">176GS2-150</strain>
    </source>
</reference>
<accession>A0ABY1WR38</accession>
<comment type="caution">
    <text evidence="1">The sequence shown here is derived from an EMBL/GenBank/DDBJ whole genome shotgun (WGS) entry which is preliminary data.</text>
</comment>
<organism evidence="1 2">
    <name type="scientific">Corallincola spongiicola</name>
    <dbReference type="NCBI Taxonomy" id="2520508"/>
    <lineage>
        <taxon>Bacteria</taxon>
        <taxon>Pseudomonadati</taxon>
        <taxon>Pseudomonadota</taxon>
        <taxon>Gammaproteobacteria</taxon>
        <taxon>Alteromonadales</taxon>
        <taxon>Psychromonadaceae</taxon>
        <taxon>Corallincola</taxon>
    </lineage>
</organism>
<proteinExistence type="predicted"/>
<sequence>MVVDYVSHKLKQLATINSLICEQSAFVLLKN</sequence>
<evidence type="ECO:0000313" key="2">
    <source>
        <dbReference type="Proteomes" id="UP000292544"/>
    </source>
</evidence>
<dbReference type="Proteomes" id="UP000292544">
    <property type="component" value="Unassembled WGS sequence"/>
</dbReference>
<keyword evidence="2" id="KW-1185">Reference proteome</keyword>
<name>A0ABY1WR38_9GAMM</name>
<protein>
    <submittedName>
        <fullName evidence="1">Uncharacterized protein</fullName>
    </submittedName>
</protein>